<dbReference type="SUPFAM" id="SSF101801">
    <property type="entry name" value="Surface presentation of antigens (SPOA)"/>
    <property type="match status" value="1"/>
</dbReference>
<dbReference type="Proteomes" id="UP001169066">
    <property type="component" value="Unassembled WGS sequence"/>
</dbReference>
<dbReference type="InterPro" id="IPR001543">
    <property type="entry name" value="FliN-like_C"/>
</dbReference>
<evidence type="ECO:0000259" key="1">
    <source>
        <dbReference type="Pfam" id="PF01052"/>
    </source>
</evidence>
<feature type="domain" description="Flagellar motor switch protein FliN-like C-terminal" evidence="1">
    <location>
        <begin position="110"/>
        <end position="155"/>
    </location>
</feature>
<keyword evidence="3" id="KW-1185">Reference proteome</keyword>
<dbReference type="RefSeq" id="WP_289401605.1">
    <property type="nucleotide sequence ID" value="NZ_JAQIBC010000002.1"/>
</dbReference>
<proteinExistence type="predicted"/>
<reference evidence="2" key="1">
    <citation type="submission" date="2023-01" db="EMBL/GenBank/DDBJ databases">
        <title>Sulfurovum sp. XTW-4 genome assembly.</title>
        <authorList>
            <person name="Wang J."/>
        </authorList>
    </citation>
    <scope>NUCLEOTIDE SEQUENCE</scope>
    <source>
        <strain evidence="2">XTW-4</strain>
    </source>
</reference>
<dbReference type="Gene3D" id="2.30.330.10">
    <property type="entry name" value="SpoA-like"/>
    <property type="match status" value="1"/>
</dbReference>
<comment type="caution">
    <text evidence="2">The sequence shown here is derived from an EMBL/GenBank/DDBJ whole genome shotgun (WGS) entry which is preliminary data.</text>
</comment>
<protein>
    <recommendedName>
        <fullName evidence="1">Flagellar motor switch protein FliN-like C-terminal domain-containing protein</fullName>
    </recommendedName>
</protein>
<gene>
    <name evidence="2" type="ORF">PF327_05365</name>
</gene>
<dbReference type="InterPro" id="IPR036429">
    <property type="entry name" value="SpoA-like_sf"/>
</dbReference>
<accession>A0ABT7QR91</accession>
<dbReference type="EMBL" id="JAQIBC010000002">
    <property type="protein sequence ID" value="MDM5263622.1"/>
    <property type="molecule type" value="Genomic_DNA"/>
</dbReference>
<organism evidence="2 3">
    <name type="scientific">Sulfurovum xiamenensis</name>
    <dbReference type="NCBI Taxonomy" id="3019066"/>
    <lineage>
        <taxon>Bacteria</taxon>
        <taxon>Pseudomonadati</taxon>
        <taxon>Campylobacterota</taxon>
        <taxon>Epsilonproteobacteria</taxon>
        <taxon>Campylobacterales</taxon>
        <taxon>Sulfurovaceae</taxon>
        <taxon>Sulfurovum</taxon>
    </lineage>
</organism>
<evidence type="ECO:0000313" key="3">
    <source>
        <dbReference type="Proteomes" id="UP001169066"/>
    </source>
</evidence>
<sequence>MKHETQALRLAKMMQKHITYPTYELTLPLVMVRSSKFKKLSLNDILLTGFDRLQLLLMNGETICAKIRLKPMHNTYGSEIVHIVEDTIKHPDSKKYKMLKISFGSVQSKALEIGSTIDITHLDLEKVTLVSEGKIIAEGSLVNVDEEIAIQIKKVN</sequence>
<dbReference type="Pfam" id="PF01052">
    <property type="entry name" value="FliMN_C"/>
    <property type="match status" value="1"/>
</dbReference>
<name>A0ABT7QR91_9BACT</name>
<evidence type="ECO:0000313" key="2">
    <source>
        <dbReference type="EMBL" id="MDM5263622.1"/>
    </source>
</evidence>